<protein>
    <recommendedName>
        <fullName evidence="3">N-acetyltransferase domain-containing protein</fullName>
    </recommendedName>
</protein>
<dbReference type="AlphaFoldDB" id="A0A859FHZ6"/>
<organism evidence="1 2">
    <name type="scientific">Paenalkalicoccus suaedae</name>
    <dbReference type="NCBI Taxonomy" id="2592382"/>
    <lineage>
        <taxon>Bacteria</taxon>
        <taxon>Bacillati</taxon>
        <taxon>Bacillota</taxon>
        <taxon>Bacilli</taxon>
        <taxon>Bacillales</taxon>
        <taxon>Bacillaceae</taxon>
        <taxon>Paenalkalicoccus</taxon>
    </lineage>
</organism>
<sequence length="133" mass="14982">MAFYIEEMSTARQAELDRFWAKIGFTATPDWQIFAANTLAHEIVGTIAVQMIEGDACVRGLIIDAAHKEKSHVLLLALVHAVVEARENLFVCMKKEESLFPQLGFKRIIPSYQQAKRFTDQGLSAKVIYQHCG</sequence>
<dbReference type="KEGG" id="psua:FLK61_39850"/>
<evidence type="ECO:0000313" key="1">
    <source>
        <dbReference type="EMBL" id="QKS72767.1"/>
    </source>
</evidence>
<keyword evidence="2" id="KW-1185">Reference proteome</keyword>
<dbReference type="RefSeq" id="WP_176010736.1">
    <property type="nucleotide sequence ID" value="NZ_CP041372.2"/>
</dbReference>
<accession>A0A859FHZ6</accession>
<dbReference type="EMBL" id="CP041372">
    <property type="protein sequence ID" value="QKS72767.1"/>
    <property type="molecule type" value="Genomic_DNA"/>
</dbReference>
<reference evidence="2" key="1">
    <citation type="submission" date="2019-07" db="EMBL/GenBank/DDBJ databases">
        <title>Bacillus alkalisoli sp. nov. isolated from saline soil.</title>
        <authorList>
            <person name="Sun J.-Q."/>
            <person name="Xu L."/>
        </authorList>
    </citation>
    <scope>NUCLEOTIDE SEQUENCE [LARGE SCALE GENOMIC DNA]</scope>
    <source>
        <strain evidence="2">M4U3P1</strain>
    </source>
</reference>
<name>A0A859FHZ6_9BACI</name>
<evidence type="ECO:0000313" key="2">
    <source>
        <dbReference type="Proteomes" id="UP000318138"/>
    </source>
</evidence>
<proteinExistence type="predicted"/>
<evidence type="ECO:0008006" key="3">
    <source>
        <dbReference type="Google" id="ProtNLM"/>
    </source>
</evidence>
<dbReference type="Proteomes" id="UP000318138">
    <property type="component" value="Chromosome"/>
</dbReference>
<gene>
    <name evidence="1" type="ORF">FLK61_39850</name>
</gene>